<evidence type="ECO:0000313" key="2">
    <source>
        <dbReference type="Proteomes" id="UP000295662"/>
    </source>
</evidence>
<sequence>MVNAASAIYECEVMHHRLKPKVHRFSYRLFYLWLDLDELDELSNHLRFFKRNRWALFSFYDEDHIVRDAKETKANVLQTIQEAGVDASIIAKVKLLTFPRVMGYIFNPVCFYYCYDAQGQPVCSVAEVTNTFHEQKPYVLTRHEGDRFRLTTPKHFYVSPFFGLELNFDFKLRLPTEHLEIHVDDREGGERVMLTSLTGHRRPLTDSALLACAFKYPLLTLRVIFLIHWHALRLWMKGLRVHRKADQPDLQRGVFRPHRSISPIKP</sequence>
<accession>A0A4R7S634</accession>
<dbReference type="RefSeq" id="WP_133794382.1">
    <property type="nucleotide sequence ID" value="NZ_SOCA01000002.1"/>
</dbReference>
<dbReference type="PANTHER" id="PTHR33973">
    <property type="entry name" value="OS07G0153300 PROTEIN"/>
    <property type="match status" value="1"/>
</dbReference>
<evidence type="ECO:0008006" key="3">
    <source>
        <dbReference type="Google" id="ProtNLM"/>
    </source>
</evidence>
<comment type="caution">
    <text evidence="1">The sequence shown here is derived from an EMBL/GenBank/DDBJ whole genome shotgun (WGS) entry which is preliminary data.</text>
</comment>
<dbReference type="OrthoDB" id="9778801at2"/>
<keyword evidence="2" id="KW-1185">Reference proteome</keyword>
<evidence type="ECO:0000313" key="1">
    <source>
        <dbReference type="EMBL" id="TDU73126.1"/>
    </source>
</evidence>
<name>A0A4R7S634_9BACT</name>
<reference evidence="1 2" key="1">
    <citation type="submission" date="2019-03" db="EMBL/GenBank/DDBJ databases">
        <title>Genomic Encyclopedia of Archaeal and Bacterial Type Strains, Phase II (KMG-II): from individual species to whole genera.</title>
        <authorList>
            <person name="Goeker M."/>
        </authorList>
    </citation>
    <scope>NUCLEOTIDE SEQUENCE [LARGE SCALE GENOMIC DNA]</scope>
    <source>
        <strain evidence="1 2">ATCC 25309</strain>
    </source>
</reference>
<dbReference type="PANTHER" id="PTHR33973:SF4">
    <property type="entry name" value="OS07G0153300 PROTEIN"/>
    <property type="match status" value="1"/>
</dbReference>
<dbReference type="AlphaFoldDB" id="A0A4R7S634"/>
<dbReference type="Proteomes" id="UP000295662">
    <property type="component" value="Unassembled WGS sequence"/>
</dbReference>
<dbReference type="Pfam" id="PF07103">
    <property type="entry name" value="DUF1365"/>
    <property type="match status" value="1"/>
</dbReference>
<dbReference type="InterPro" id="IPR010775">
    <property type="entry name" value="DUF1365"/>
</dbReference>
<gene>
    <name evidence="1" type="ORF">EI77_01594</name>
</gene>
<protein>
    <recommendedName>
        <fullName evidence="3">DUF1365 family protein</fullName>
    </recommendedName>
</protein>
<dbReference type="EMBL" id="SOCA01000002">
    <property type="protein sequence ID" value="TDU73126.1"/>
    <property type="molecule type" value="Genomic_DNA"/>
</dbReference>
<proteinExistence type="predicted"/>
<organism evidence="1 2">
    <name type="scientific">Prosthecobacter fusiformis</name>
    <dbReference type="NCBI Taxonomy" id="48464"/>
    <lineage>
        <taxon>Bacteria</taxon>
        <taxon>Pseudomonadati</taxon>
        <taxon>Verrucomicrobiota</taxon>
        <taxon>Verrucomicrobiia</taxon>
        <taxon>Verrucomicrobiales</taxon>
        <taxon>Verrucomicrobiaceae</taxon>
        <taxon>Prosthecobacter</taxon>
    </lineage>
</organism>